<comment type="subcellular location">
    <subcellularLocation>
        <location evidence="1">Membrane</location>
        <topology evidence="1">Multi-pass membrane protein</topology>
    </subcellularLocation>
</comment>
<dbReference type="GeneTree" id="ENSGT00940000174996"/>
<name>A0A3Q3DCM0_HIPCM</name>
<dbReference type="GO" id="GO:0016020">
    <property type="term" value="C:membrane"/>
    <property type="evidence" value="ECO:0007669"/>
    <property type="project" value="UniProtKB-SubCell"/>
</dbReference>
<evidence type="ECO:0000256" key="2">
    <source>
        <dbReference type="ARBA" id="ARBA00022692"/>
    </source>
</evidence>
<dbReference type="Pfam" id="PF00335">
    <property type="entry name" value="Tetraspanin"/>
    <property type="match status" value="1"/>
</dbReference>
<evidence type="ECO:0000256" key="3">
    <source>
        <dbReference type="ARBA" id="ARBA00022989"/>
    </source>
</evidence>
<organism evidence="6 7">
    <name type="scientific">Hippocampus comes</name>
    <name type="common">Tiger tail seahorse</name>
    <dbReference type="NCBI Taxonomy" id="109280"/>
    <lineage>
        <taxon>Eukaryota</taxon>
        <taxon>Metazoa</taxon>
        <taxon>Chordata</taxon>
        <taxon>Craniata</taxon>
        <taxon>Vertebrata</taxon>
        <taxon>Euteleostomi</taxon>
        <taxon>Actinopterygii</taxon>
        <taxon>Neopterygii</taxon>
        <taxon>Teleostei</taxon>
        <taxon>Neoteleostei</taxon>
        <taxon>Acanthomorphata</taxon>
        <taxon>Syngnathiaria</taxon>
        <taxon>Syngnathiformes</taxon>
        <taxon>Syngnathoidei</taxon>
        <taxon>Syngnathidae</taxon>
        <taxon>Hippocampus</taxon>
    </lineage>
</organism>
<dbReference type="Ensembl" id="ENSHCOT00000014504.1">
    <property type="protein sequence ID" value="ENSHCOP00000008589.1"/>
    <property type="gene ID" value="ENSHCOG00000010873.1"/>
</dbReference>
<evidence type="ECO:0000313" key="6">
    <source>
        <dbReference type="Ensembl" id="ENSHCOP00000008589.1"/>
    </source>
</evidence>
<feature type="transmembrane region" description="Helical" evidence="5">
    <location>
        <begin position="7"/>
        <end position="26"/>
    </location>
</feature>
<dbReference type="Gene3D" id="1.10.1450.10">
    <property type="entry name" value="Tetraspanin"/>
    <property type="match status" value="1"/>
</dbReference>
<keyword evidence="7" id="KW-1185">Reference proteome</keyword>
<reference evidence="6" key="1">
    <citation type="submission" date="2025-08" db="UniProtKB">
        <authorList>
            <consortium name="Ensembl"/>
        </authorList>
    </citation>
    <scope>IDENTIFICATION</scope>
</reference>
<reference evidence="6" key="2">
    <citation type="submission" date="2025-09" db="UniProtKB">
        <authorList>
            <consortium name="Ensembl"/>
        </authorList>
    </citation>
    <scope>IDENTIFICATION</scope>
</reference>
<sequence length="116" mass="13093">MIVGINAMYAMSITILVLPIIGLYGVCKEKRWVLIVFTVGIILCSLFVLYLAVHVLILRPVIIKLMSKFYLSMQPINSTSEVDMKILTETQIELECCGVQHGYVEWGYNISESCLC</sequence>
<keyword evidence="4 5" id="KW-0472">Membrane</keyword>
<dbReference type="InterPro" id="IPR008952">
    <property type="entry name" value="Tetraspanin_EC2_sf"/>
</dbReference>
<protein>
    <submittedName>
        <fullName evidence="6">Tetraspanin-8-like</fullName>
    </submittedName>
</protein>
<evidence type="ECO:0000256" key="5">
    <source>
        <dbReference type="SAM" id="Phobius"/>
    </source>
</evidence>
<evidence type="ECO:0000313" key="7">
    <source>
        <dbReference type="Proteomes" id="UP000264820"/>
    </source>
</evidence>
<dbReference type="Proteomes" id="UP000264820">
    <property type="component" value="Unplaced"/>
</dbReference>
<keyword evidence="2 5" id="KW-0812">Transmembrane</keyword>
<dbReference type="OMA" id="CTKESTN"/>
<keyword evidence="3 5" id="KW-1133">Transmembrane helix</keyword>
<evidence type="ECO:0000256" key="4">
    <source>
        <dbReference type="ARBA" id="ARBA00023136"/>
    </source>
</evidence>
<proteinExistence type="predicted"/>
<dbReference type="InterPro" id="IPR018499">
    <property type="entry name" value="Tetraspanin/Peripherin"/>
</dbReference>
<feature type="transmembrane region" description="Helical" evidence="5">
    <location>
        <begin position="32"/>
        <end position="58"/>
    </location>
</feature>
<evidence type="ECO:0000256" key="1">
    <source>
        <dbReference type="ARBA" id="ARBA00004141"/>
    </source>
</evidence>
<accession>A0A3Q3DCM0</accession>
<dbReference type="AlphaFoldDB" id="A0A3Q3DCM0"/>